<feature type="region of interest" description="Disordered" evidence="2">
    <location>
        <begin position="412"/>
        <end position="450"/>
    </location>
</feature>
<dbReference type="InterPro" id="IPR009003">
    <property type="entry name" value="Peptidase_S1_PA"/>
</dbReference>
<keyword evidence="5" id="KW-1185">Reference proteome</keyword>
<dbReference type="Pfam" id="PF00089">
    <property type="entry name" value="Trypsin"/>
    <property type="match status" value="1"/>
</dbReference>
<dbReference type="OrthoDB" id="5565075at2759"/>
<feature type="domain" description="Peptidase S1" evidence="3">
    <location>
        <begin position="133"/>
        <end position="394"/>
    </location>
</feature>
<evidence type="ECO:0000313" key="4">
    <source>
        <dbReference type="EMBL" id="OWA50085.1"/>
    </source>
</evidence>
<dbReference type="InterPro" id="IPR001314">
    <property type="entry name" value="Peptidase_S1A"/>
</dbReference>
<dbReference type="PANTHER" id="PTHR24252">
    <property type="entry name" value="ACROSIN-RELATED"/>
    <property type="match status" value="1"/>
</dbReference>
<gene>
    <name evidence="4" type="ORF">BV898_14611</name>
</gene>
<sequence>MARLVSSCTTKSGIGRCTIEPSSCQDLGGVIESELTFNDGSKALNACANDEACCMLSTIPASDTCSTCGKKGTDRLVRRTNLERAANNLDVPALGNSIRNRLRVLRQVPVRGEEGENEMNWEGSWRTDMEGRILNGDNAEKNEWCWQVALLNIDGTVIGSGSLIDGRYVVTAAHKVAGRNSSNLVVLIGQYDFSQPVNGDKNSTVWYAKPLEIITHERYNSDTLDNNIALIRIPPVSCDSANVCPVCLNELTDPRDMTGLSNCYITGWGASIRRDASPILQEARVRIITSEDCSARFSALGLSDLRVPVSSFCADTMRDWSVKPEAAGGQSSPIISTCTGDGGGPLVCEGADGRWRLFGLIAMGLDDCKQTRIAAPTVFVNVGMYVDWVKGAVERRTSKLASQLDAVNQNQAVGNDNSKDSRKPKAVDSELGGETATVRPRTKWHRASTTPGVVGVAVPERSVFSRAG</sequence>
<dbReference type="GO" id="GO:0006508">
    <property type="term" value="P:proteolysis"/>
    <property type="evidence" value="ECO:0007669"/>
    <property type="project" value="InterPro"/>
</dbReference>
<dbReference type="SMART" id="SM00020">
    <property type="entry name" value="Tryp_SPc"/>
    <property type="match status" value="1"/>
</dbReference>
<name>A0A9X6N8Z4_HYPEX</name>
<dbReference type="GO" id="GO:0004252">
    <property type="term" value="F:serine-type endopeptidase activity"/>
    <property type="evidence" value="ECO:0007669"/>
    <property type="project" value="InterPro"/>
</dbReference>
<dbReference type="SUPFAM" id="SSF50494">
    <property type="entry name" value="Trypsin-like serine proteases"/>
    <property type="match status" value="1"/>
</dbReference>
<dbReference type="InterPro" id="IPR001254">
    <property type="entry name" value="Trypsin_dom"/>
</dbReference>
<dbReference type="Proteomes" id="UP000192578">
    <property type="component" value="Unassembled WGS sequence"/>
</dbReference>
<evidence type="ECO:0000313" key="5">
    <source>
        <dbReference type="Proteomes" id="UP000192578"/>
    </source>
</evidence>
<dbReference type="EMBL" id="MTYJ01000181">
    <property type="protein sequence ID" value="OWA50085.1"/>
    <property type="molecule type" value="Genomic_DNA"/>
</dbReference>
<feature type="compositionally biased region" description="Basic and acidic residues" evidence="2">
    <location>
        <begin position="417"/>
        <end position="428"/>
    </location>
</feature>
<dbReference type="Gene3D" id="2.40.10.10">
    <property type="entry name" value="Trypsin-like serine proteases"/>
    <property type="match status" value="1"/>
</dbReference>
<keyword evidence="1" id="KW-1015">Disulfide bond</keyword>
<dbReference type="AlphaFoldDB" id="A0A9X6N8Z4"/>
<dbReference type="CDD" id="cd00190">
    <property type="entry name" value="Tryp_SPc"/>
    <property type="match status" value="1"/>
</dbReference>
<reference evidence="5" key="1">
    <citation type="submission" date="2017-01" db="EMBL/GenBank/DDBJ databases">
        <title>Comparative genomics of anhydrobiosis in the tardigrade Hypsibius dujardini.</title>
        <authorList>
            <person name="Yoshida Y."/>
            <person name="Koutsovoulos G."/>
            <person name="Laetsch D."/>
            <person name="Stevens L."/>
            <person name="Kumar S."/>
            <person name="Horikawa D."/>
            <person name="Ishino K."/>
            <person name="Komine S."/>
            <person name="Tomita M."/>
            <person name="Blaxter M."/>
            <person name="Arakawa K."/>
        </authorList>
    </citation>
    <scope>NUCLEOTIDE SEQUENCE [LARGE SCALE GENOMIC DNA]</scope>
    <source>
        <strain evidence="5">Z151</strain>
    </source>
</reference>
<dbReference type="InterPro" id="IPR043504">
    <property type="entry name" value="Peptidase_S1_PA_chymotrypsin"/>
</dbReference>
<dbReference type="PRINTS" id="PR00722">
    <property type="entry name" value="CHYMOTRYPSIN"/>
</dbReference>
<evidence type="ECO:0000259" key="3">
    <source>
        <dbReference type="PROSITE" id="PS50240"/>
    </source>
</evidence>
<evidence type="ECO:0000256" key="1">
    <source>
        <dbReference type="ARBA" id="ARBA00023157"/>
    </source>
</evidence>
<proteinExistence type="predicted"/>
<protein>
    <submittedName>
        <fullName evidence="4">Atrial natriuretic peptide-converting enzyme</fullName>
    </submittedName>
</protein>
<dbReference type="PROSITE" id="PS50240">
    <property type="entry name" value="TRYPSIN_DOM"/>
    <property type="match status" value="1"/>
</dbReference>
<evidence type="ECO:0000256" key="2">
    <source>
        <dbReference type="SAM" id="MobiDB-lite"/>
    </source>
</evidence>
<dbReference type="PANTHER" id="PTHR24252:SF7">
    <property type="entry name" value="HYALIN"/>
    <property type="match status" value="1"/>
</dbReference>
<accession>A0A9X6N8Z4</accession>
<organism evidence="4 5">
    <name type="scientific">Hypsibius exemplaris</name>
    <name type="common">Freshwater tardigrade</name>
    <dbReference type="NCBI Taxonomy" id="2072580"/>
    <lineage>
        <taxon>Eukaryota</taxon>
        <taxon>Metazoa</taxon>
        <taxon>Ecdysozoa</taxon>
        <taxon>Tardigrada</taxon>
        <taxon>Eutardigrada</taxon>
        <taxon>Parachela</taxon>
        <taxon>Hypsibioidea</taxon>
        <taxon>Hypsibiidae</taxon>
        <taxon>Hypsibius</taxon>
    </lineage>
</organism>
<comment type="caution">
    <text evidence="4">The sequence shown here is derived from an EMBL/GenBank/DDBJ whole genome shotgun (WGS) entry which is preliminary data.</text>
</comment>